<protein>
    <submittedName>
        <fullName evidence="5">Acyl-CoA thioesterase</fullName>
    </submittedName>
</protein>
<dbReference type="Proteomes" id="UP000663281">
    <property type="component" value="Chromosome"/>
</dbReference>
<proteinExistence type="inferred from homology"/>
<dbReference type="InterPro" id="IPR040170">
    <property type="entry name" value="Cytosol_ACT"/>
</dbReference>
<dbReference type="AlphaFoldDB" id="A0A974XHT5"/>
<dbReference type="SUPFAM" id="SSF54637">
    <property type="entry name" value="Thioesterase/thiol ester dehydrase-isomerase"/>
    <property type="match status" value="1"/>
</dbReference>
<dbReference type="PANTHER" id="PTHR11049">
    <property type="entry name" value="ACYL COENZYME A THIOESTER HYDROLASE"/>
    <property type="match status" value="1"/>
</dbReference>
<evidence type="ECO:0000259" key="4">
    <source>
        <dbReference type="PROSITE" id="PS51770"/>
    </source>
</evidence>
<reference evidence="5 6" key="1">
    <citation type="submission" date="2021-03" db="EMBL/GenBank/DDBJ databases">
        <title>Novel species identification of genus Shewanella.</title>
        <authorList>
            <person name="Liu G."/>
            <person name="Zhang Q."/>
        </authorList>
    </citation>
    <scope>NUCLEOTIDE SEQUENCE [LARGE SCALE GENOMIC DNA]</scope>
    <source>
        <strain evidence="5 6">FJAT-53726</strain>
    </source>
</reference>
<dbReference type="Gene3D" id="3.10.129.10">
    <property type="entry name" value="Hotdog Thioesterase"/>
    <property type="match status" value="1"/>
</dbReference>
<evidence type="ECO:0000256" key="2">
    <source>
        <dbReference type="ARBA" id="ARBA00022801"/>
    </source>
</evidence>
<keyword evidence="6" id="KW-1185">Reference proteome</keyword>
<dbReference type="InterPro" id="IPR029069">
    <property type="entry name" value="HotDog_dom_sf"/>
</dbReference>
<gene>
    <name evidence="5" type="ORF">JYB88_10170</name>
</gene>
<dbReference type="GO" id="GO:0005829">
    <property type="term" value="C:cytosol"/>
    <property type="evidence" value="ECO:0007669"/>
    <property type="project" value="TreeGrafter"/>
</dbReference>
<dbReference type="RefSeq" id="WP_207319968.1">
    <property type="nucleotide sequence ID" value="NZ_CP071501.1"/>
</dbReference>
<name>A0A974XHT5_9GAMM</name>
<evidence type="ECO:0000313" key="5">
    <source>
        <dbReference type="EMBL" id="QSX28656.1"/>
    </source>
</evidence>
<evidence type="ECO:0000256" key="1">
    <source>
        <dbReference type="ARBA" id="ARBA00010458"/>
    </source>
</evidence>
<organism evidence="5 6">
    <name type="scientific">Shewanella cyperi</name>
    <dbReference type="NCBI Taxonomy" id="2814292"/>
    <lineage>
        <taxon>Bacteria</taxon>
        <taxon>Pseudomonadati</taxon>
        <taxon>Pseudomonadota</taxon>
        <taxon>Gammaproteobacteria</taxon>
        <taxon>Alteromonadales</taxon>
        <taxon>Shewanellaceae</taxon>
        <taxon>Shewanella</taxon>
    </lineage>
</organism>
<dbReference type="InterPro" id="IPR033120">
    <property type="entry name" value="HOTDOG_ACOT"/>
</dbReference>
<dbReference type="GO" id="GO:0009062">
    <property type="term" value="P:fatty acid catabolic process"/>
    <property type="evidence" value="ECO:0007669"/>
    <property type="project" value="TreeGrafter"/>
</dbReference>
<evidence type="ECO:0000313" key="6">
    <source>
        <dbReference type="Proteomes" id="UP000663281"/>
    </source>
</evidence>
<dbReference type="KEGG" id="scyp:JYB88_10170"/>
<keyword evidence="2 3" id="KW-0378">Hydrolase</keyword>
<feature type="domain" description="HotDog ACOT-type" evidence="4">
    <location>
        <begin position="19"/>
        <end position="131"/>
    </location>
</feature>
<dbReference type="Pfam" id="PF03061">
    <property type="entry name" value="4HBT"/>
    <property type="match status" value="1"/>
</dbReference>
<dbReference type="CDD" id="cd03442">
    <property type="entry name" value="BFIT_BACH"/>
    <property type="match status" value="1"/>
</dbReference>
<comment type="similarity">
    <text evidence="1">Belongs to the acyl coenzyme A hydrolase family.</text>
</comment>
<dbReference type="GO" id="GO:0006637">
    <property type="term" value="P:acyl-CoA metabolic process"/>
    <property type="evidence" value="ECO:0007669"/>
    <property type="project" value="TreeGrafter"/>
</dbReference>
<evidence type="ECO:0000256" key="3">
    <source>
        <dbReference type="PROSITE-ProRule" id="PRU01106"/>
    </source>
</evidence>
<dbReference type="GO" id="GO:0052816">
    <property type="term" value="F:long-chain fatty acyl-CoA hydrolase activity"/>
    <property type="evidence" value="ECO:0007669"/>
    <property type="project" value="TreeGrafter"/>
</dbReference>
<dbReference type="EMBL" id="CP071504">
    <property type="protein sequence ID" value="QSX28656.1"/>
    <property type="molecule type" value="Genomic_DNA"/>
</dbReference>
<dbReference type="InterPro" id="IPR006683">
    <property type="entry name" value="Thioestr_dom"/>
</dbReference>
<sequence length="144" mass="16121">MSPTETVSTLSDAMLARIEQSEARVIKAVFPSITNHHNTLFGGEALAWMDETAFIAATRFCRKTLVTVSSDRIDFNKAIPAGSLAELVARVIHVGNTSLKVEVNIYIEDMYQDRREHAIRGVFTFVAIDDQRQPTRVWLEPQAS</sequence>
<dbReference type="PROSITE" id="PS51770">
    <property type="entry name" value="HOTDOG_ACOT"/>
    <property type="match status" value="1"/>
</dbReference>
<accession>A0A974XHT5</accession>
<dbReference type="FunFam" id="3.10.129.10:FF:000047">
    <property type="entry name" value="Acyl-CoA thioester hydrolase"/>
    <property type="match status" value="1"/>
</dbReference>
<dbReference type="PANTHER" id="PTHR11049:SF24">
    <property type="entry name" value="CYTOSOLIC ACYL COENZYME A THIOESTER HYDROLASE"/>
    <property type="match status" value="1"/>
</dbReference>